<dbReference type="EMBL" id="JTHE03000039">
    <property type="protein sequence ID" value="MCM1982427.1"/>
    <property type="molecule type" value="Genomic_DNA"/>
</dbReference>
<dbReference type="SUPFAM" id="SSF55008">
    <property type="entry name" value="HMA, heavy metal-associated domain"/>
    <property type="match status" value="1"/>
</dbReference>
<name>A0ABD4T140_9CYAN</name>
<gene>
    <name evidence="3" type="ORF">QQ91_0006245</name>
</gene>
<evidence type="ECO:0000256" key="1">
    <source>
        <dbReference type="ARBA" id="ARBA00022723"/>
    </source>
</evidence>
<dbReference type="InterPro" id="IPR006121">
    <property type="entry name" value="HMA_dom"/>
</dbReference>
<dbReference type="InterPro" id="IPR036163">
    <property type="entry name" value="HMA_dom_sf"/>
</dbReference>
<dbReference type="Proteomes" id="UP000031561">
    <property type="component" value="Unassembled WGS sequence"/>
</dbReference>
<evidence type="ECO:0000259" key="2">
    <source>
        <dbReference type="PROSITE" id="PS50846"/>
    </source>
</evidence>
<dbReference type="PROSITE" id="PS50846">
    <property type="entry name" value="HMA_2"/>
    <property type="match status" value="1"/>
</dbReference>
<dbReference type="GO" id="GO:0046872">
    <property type="term" value="F:metal ion binding"/>
    <property type="evidence" value="ECO:0007669"/>
    <property type="project" value="UniProtKB-KW"/>
</dbReference>
<keyword evidence="1" id="KW-0479">Metal-binding</keyword>
<dbReference type="InterPro" id="IPR017969">
    <property type="entry name" value="Heavy-metal-associated_CS"/>
</dbReference>
<organism evidence="3 4">
    <name type="scientific">Lyngbya confervoides BDU141951</name>
    <dbReference type="NCBI Taxonomy" id="1574623"/>
    <lineage>
        <taxon>Bacteria</taxon>
        <taxon>Bacillati</taxon>
        <taxon>Cyanobacteriota</taxon>
        <taxon>Cyanophyceae</taxon>
        <taxon>Oscillatoriophycideae</taxon>
        <taxon>Oscillatoriales</taxon>
        <taxon>Microcoleaceae</taxon>
        <taxon>Lyngbya</taxon>
    </lineage>
</organism>
<reference evidence="3 4" key="1">
    <citation type="journal article" date="2015" name="Genome Announc.">
        <title>Draft Genome Sequence of Filamentous Marine Cyanobacterium Lyngbya confervoides Strain BDU141951.</title>
        <authorList>
            <person name="Chandrababunaidu M.M."/>
            <person name="Sen D."/>
            <person name="Tripathy S."/>
        </authorList>
    </citation>
    <scope>NUCLEOTIDE SEQUENCE [LARGE SCALE GENOMIC DNA]</scope>
    <source>
        <strain evidence="3 4">BDU141951</strain>
    </source>
</reference>
<feature type="domain" description="HMA" evidence="2">
    <location>
        <begin position="1"/>
        <end position="62"/>
    </location>
</feature>
<keyword evidence="4" id="KW-1185">Reference proteome</keyword>
<proteinExistence type="predicted"/>
<dbReference type="AlphaFoldDB" id="A0ABD4T140"/>
<evidence type="ECO:0000313" key="3">
    <source>
        <dbReference type="EMBL" id="MCM1982427.1"/>
    </source>
</evidence>
<sequence length="63" mass="6690">MKFKVPSMVCEGCVDTLSKALKVADGDATVHIDLAEKMVAVESQMSEASVRQVILGTGHQIAD</sequence>
<evidence type="ECO:0000313" key="4">
    <source>
        <dbReference type="Proteomes" id="UP000031561"/>
    </source>
</evidence>
<comment type="caution">
    <text evidence="3">The sequence shown here is derived from an EMBL/GenBank/DDBJ whole genome shotgun (WGS) entry which is preliminary data.</text>
</comment>
<dbReference type="Gene3D" id="3.30.70.100">
    <property type="match status" value="1"/>
</dbReference>
<dbReference type="Pfam" id="PF00403">
    <property type="entry name" value="HMA"/>
    <property type="match status" value="1"/>
</dbReference>
<dbReference type="RefSeq" id="WP_166281158.1">
    <property type="nucleotide sequence ID" value="NZ_JTHE03000039.1"/>
</dbReference>
<dbReference type="CDD" id="cd00371">
    <property type="entry name" value="HMA"/>
    <property type="match status" value="1"/>
</dbReference>
<protein>
    <submittedName>
        <fullName evidence="3">Heavy-metal-associated domain-containing protein</fullName>
    </submittedName>
</protein>
<accession>A0ABD4T140</accession>
<dbReference type="PROSITE" id="PS01047">
    <property type="entry name" value="HMA_1"/>
    <property type="match status" value="1"/>
</dbReference>